<dbReference type="GO" id="GO:0005737">
    <property type="term" value="C:cytoplasm"/>
    <property type="evidence" value="ECO:0007669"/>
    <property type="project" value="UniProtKB-SubCell"/>
</dbReference>
<evidence type="ECO:0000256" key="1">
    <source>
        <dbReference type="ARBA" id="ARBA00000901"/>
    </source>
</evidence>
<evidence type="ECO:0000256" key="7">
    <source>
        <dbReference type="ARBA" id="ARBA00023102"/>
    </source>
</evidence>
<proteinExistence type="inferred from homology"/>
<feature type="active site" description="Proton donor" evidence="9">
    <location>
        <position position="129"/>
    </location>
</feature>
<organism evidence="12 13">
    <name type="scientific">Methylomirabilis oxygeniifera</name>
    <dbReference type="NCBI Taxonomy" id="671143"/>
    <lineage>
        <taxon>Bacteria</taxon>
        <taxon>Candidatus Methylomirabilota</taxon>
        <taxon>Candidatus Methylomirabilia</taxon>
        <taxon>Candidatus Methylomirabilales</taxon>
        <taxon>Candidatus Methylomirabilaceae</taxon>
        <taxon>Candidatus Methylomirabilis</taxon>
    </lineage>
</organism>
<dbReference type="Pfam" id="PF00977">
    <property type="entry name" value="His_biosynth"/>
    <property type="match status" value="1"/>
</dbReference>
<dbReference type="STRING" id="671143.DAMO_2238"/>
<dbReference type="InterPro" id="IPR006062">
    <property type="entry name" value="His_biosynth"/>
</dbReference>
<protein>
    <recommendedName>
        <fullName evidence="9 11">1-(5-phosphoribosyl)-5-[(5-phosphoribosylamino)methylideneamino] imidazole-4-carboxamide isomerase</fullName>
        <ecNumber evidence="9 11">5.3.1.16</ecNumber>
    </recommendedName>
    <alternativeName>
        <fullName evidence="9">Phosphoribosylformimino-5-aminoimidazole carboxamide ribotide isomerase</fullName>
    </alternativeName>
</protein>
<dbReference type="SUPFAM" id="SSF51366">
    <property type="entry name" value="Ribulose-phoshate binding barrel"/>
    <property type="match status" value="1"/>
</dbReference>
<dbReference type="KEGG" id="mox:DAMO_2238"/>
<dbReference type="Gene3D" id="3.20.20.70">
    <property type="entry name" value="Aldolase class I"/>
    <property type="match status" value="1"/>
</dbReference>
<keyword evidence="6 9" id="KW-0028">Amino-acid biosynthesis</keyword>
<dbReference type="InterPro" id="IPR013785">
    <property type="entry name" value="Aldolase_TIM"/>
</dbReference>
<dbReference type="PATRIC" id="fig|671143.5.peg.1972"/>
<dbReference type="FunFam" id="3.20.20.70:FF:000009">
    <property type="entry name" value="1-(5-phosphoribosyl)-5-[(5-phosphoribosylamino)methylideneamino] imidazole-4-carboxamide isomerase"/>
    <property type="match status" value="1"/>
</dbReference>
<dbReference type="InterPro" id="IPR006063">
    <property type="entry name" value="HisA_bact_arch"/>
</dbReference>
<dbReference type="NCBIfam" id="TIGR00007">
    <property type="entry name" value="1-(5-phosphoribosyl)-5-[(5-phosphoribosylamino)methylideneamino]imidazole-4-carboxamide isomerase"/>
    <property type="match status" value="1"/>
</dbReference>
<dbReference type="HAMAP" id="MF_01014">
    <property type="entry name" value="HisA"/>
    <property type="match status" value="1"/>
</dbReference>
<dbReference type="HOGENOM" id="CLU_048577_1_1_0"/>
<gene>
    <name evidence="9 12" type="primary">hisA</name>
    <name evidence="12" type="ORF">DAMO_2238</name>
</gene>
<name>D5MHZ7_METO1</name>
<feature type="active site" description="Proton acceptor" evidence="9">
    <location>
        <position position="8"/>
    </location>
</feature>
<evidence type="ECO:0000256" key="9">
    <source>
        <dbReference type="HAMAP-Rule" id="MF_01014"/>
    </source>
</evidence>
<comment type="subcellular location">
    <subcellularLocation>
        <location evidence="2 9 11">Cytoplasm</location>
    </subcellularLocation>
</comment>
<dbReference type="PANTHER" id="PTHR43090:SF2">
    <property type="entry name" value="1-(5-PHOSPHORIBOSYL)-5-[(5-PHOSPHORIBOSYLAMINO)METHYLIDENEAMINO] IMIDAZOLE-4-CARBOXAMIDE ISOMERASE"/>
    <property type="match status" value="1"/>
</dbReference>
<comment type="catalytic activity">
    <reaction evidence="1 9 11">
        <text>1-(5-phospho-beta-D-ribosyl)-5-[(5-phospho-beta-D-ribosylamino)methylideneamino]imidazole-4-carboxamide = 5-[(5-phospho-1-deoxy-D-ribulos-1-ylimino)methylamino]-1-(5-phospho-beta-D-ribosyl)imidazole-4-carboxamide</text>
        <dbReference type="Rhea" id="RHEA:15469"/>
        <dbReference type="ChEBI" id="CHEBI:58435"/>
        <dbReference type="ChEBI" id="CHEBI:58525"/>
        <dbReference type="EC" id="5.3.1.16"/>
    </reaction>
</comment>
<sequence>MLIIPAIDLKGGHVVRLSQGDPLRQTAYSADPVAMAKRWEDEGAPILHVVDLDGAFAGTPQQLSVVAQVARSIKIPVQLGGGLRNLAALEQAFASGIERAVIGTAAIQDEGFLREAAHRYPGRVLLGIDAKNGKVAVRGWVEATELLAADLAIRAADLPLAAIIYTDIERDGMLTGPNLGALQQMAQAARHPIIASGGIATLDDLRRVATLEPTIVIGALVGKALYEGRFSLNEAIAAAK</sequence>
<evidence type="ECO:0000313" key="12">
    <source>
        <dbReference type="EMBL" id="CBE69288.1"/>
    </source>
</evidence>
<dbReference type="GO" id="GO:0000105">
    <property type="term" value="P:L-histidine biosynthetic process"/>
    <property type="evidence" value="ECO:0007669"/>
    <property type="project" value="UniProtKB-UniRule"/>
</dbReference>
<evidence type="ECO:0000256" key="4">
    <source>
        <dbReference type="ARBA" id="ARBA00009667"/>
    </source>
</evidence>
<comment type="pathway">
    <text evidence="3 9 11">Amino-acid biosynthesis; L-histidine biosynthesis; L-histidine from 5-phospho-alpha-D-ribose 1-diphosphate: step 4/9.</text>
</comment>
<accession>D5MHZ7</accession>
<evidence type="ECO:0000256" key="5">
    <source>
        <dbReference type="ARBA" id="ARBA00022490"/>
    </source>
</evidence>
<keyword evidence="8 9" id="KW-0413">Isomerase</keyword>
<evidence type="ECO:0000256" key="3">
    <source>
        <dbReference type="ARBA" id="ARBA00005133"/>
    </source>
</evidence>
<dbReference type="CDD" id="cd04732">
    <property type="entry name" value="HisA"/>
    <property type="match status" value="1"/>
</dbReference>
<keyword evidence="5 9" id="KW-0963">Cytoplasm</keyword>
<evidence type="ECO:0000256" key="10">
    <source>
        <dbReference type="RuleBase" id="RU003657"/>
    </source>
</evidence>
<evidence type="ECO:0000256" key="8">
    <source>
        <dbReference type="ARBA" id="ARBA00023235"/>
    </source>
</evidence>
<dbReference type="EC" id="5.3.1.16" evidence="9 11"/>
<evidence type="ECO:0000256" key="2">
    <source>
        <dbReference type="ARBA" id="ARBA00004496"/>
    </source>
</evidence>
<dbReference type="EMBL" id="FP565575">
    <property type="protein sequence ID" value="CBE69288.1"/>
    <property type="molecule type" value="Genomic_DNA"/>
</dbReference>
<dbReference type="InterPro" id="IPR011060">
    <property type="entry name" value="RibuloseP-bd_barrel"/>
</dbReference>
<comment type="similarity">
    <text evidence="4 9 10">Belongs to the HisA/HisF family.</text>
</comment>
<dbReference type="UniPathway" id="UPA00031">
    <property type="reaction ID" value="UER00009"/>
</dbReference>
<dbReference type="InterPro" id="IPR044524">
    <property type="entry name" value="Isoase_HisA-like"/>
</dbReference>
<evidence type="ECO:0000256" key="6">
    <source>
        <dbReference type="ARBA" id="ARBA00022605"/>
    </source>
</evidence>
<dbReference type="GO" id="GO:0000162">
    <property type="term" value="P:L-tryptophan biosynthetic process"/>
    <property type="evidence" value="ECO:0007669"/>
    <property type="project" value="TreeGrafter"/>
</dbReference>
<evidence type="ECO:0000256" key="11">
    <source>
        <dbReference type="RuleBase" id="RU003658"/>
    </source>
</evidence>
<dbReference type="Proteomes" id="UP000006898">
    <property type="component" value="Chromosome"/>
</dbReference>
<dbReference type="AlphaFoldDB" id="D5MHZ7"/>
<dbReference type="InterPro" id="IPR023016">
    <property type="entry name" value="HisA/PriA"/>
</dbReference>
<evidence type="ECO:0000313" key="13">
    <source>
        <dbReference type="Proteomes" id="UP000006898"/>
    </source>
</evidence>
<dbReference type="eggNOG" id="COG0106">
    <property type="taxonomic scope" value="Bacteria"/>
</dbReference>
<dbReference type="GO" id="GO:0003949">
    <property type="term" value="F:1-(5-phosphoribosyl)-5-[(5-phosphoribosylamino)methylideneamino]imidazole-4-carboxamide isomerase activity"/>
    <property type="evidence" value="ECO:0007669"/>
    <property type="project" value="UniProtKB-UniRule"/>
</dbReference>
<reference evidence="12 13" key="1">
    <citation type="journal article" date="2010" name="Nature">
        <title>Nitrite-driven anaerobic methane oxidation by oxygenic bacteria.</title>
        <authorList>
            <person name="Ettwig K.F."/>
            <person name="Butler M.K."/>
            <person name="Le Paslier D."/>
            <person name="Pelletier E."/>
            <person name="Mangenot S."/>
            <person name="Kuypers M.M.M."/>
            <person name="Schreiber F."/>
            <person name="Dutilh B.E."/>
            <person name="Zedelius J."/>
            <person name="de Beer D."/>
            <person name="Gloerich J."/>
            <person name="Wessels H.J.C.T."/>
            <person name="van Allen T."/>
            <person name="Luesken F."/>
            <person name="Wu M."/>
            <person name="van de Pas-Schoonen K.T."/>
            <person name="Op den Camp H.J.M."/>
            <person name="Janssen-Megens E.M."/>
            <person name="Francoijs K-J."/>
            <person name="Stunnenberg H."/>
            <person name="Weissenbach J."/>
            <person name="Jetten M.S.M."/>
            <person name="Strous M."/>
        </authorList>
    </citation>
    <scope>NUCLEOTIDE SEQUENCE [LARGE SCALE GENOMIC DNA]</scope>
</reference>
<keyword evidence="7 9" id="KW-0368">Histidine biosynthesis</keyword>
<dbReference type="PANTHER" id="PTHR43090">
    <property type="entry name" value="1-(5-PHOSPHORIBOSYL)-5-[(5-PHOSPHORIBOSYLAMINO)METHYLIDENEAMINO] IMIDAZOLE-4-CARBOXAMIDE ISOMERASE"/>
    <property type="match status" value="1"/>
</dbReference>